<keyword evidence="3" id="KW-1185">Reference proteome</keyword>
<keyword evidence="1" id="KW-1133">Transmembrane helix</keyword>
<name>A0A5Q2MX50_9FIRM</name>
<sequence length="38" mass="4079">MSYAGHGFFGGLRNVAGLVIALIVIGAFFPDLFGYRKC</sequence>
<keyword evidence="1" id="KW-0812">Transmembrane</keyword>
<accession>A0A5Q2MX50</accession>
<keyword evidence="1" id="KW-0472">Membrane</keyword>
<evidence type="ECO:0000256" key="1">
    <source>
        <dbReference type="SAM" id="Phobius"/>
    </source>
</evidence>
<gene>
    <name evidence="2" type="ORF">FTV88_0986</name>
</gene>
<organism evidence="2 3">
    <name type="scientific">Heliorestis convoluta</name>
    <dbReference type="NCBI Taxonomy" id="356322"/>
    <lineage>
        <taxon>Bacteria</taxon>
        <taxon>Bacillati</taxon>
        <taxon>Bacillota</taxon>
        <taxon>Clostridia</taxon>
        <taxon>Eubacteriales</taxon>
        <taxon>Heliobacteriaceae</taxon>
        <taxon>Heliorestis</taxon>
    </lineage>
</organism>
<dbReference type="Proteomes" id="UP000366051">
    <property type="component" value="Chromosome"/>
</dbReference>
<proteinExistence type="predicted"/>
<evidence type="ECO:0000313" key="2">
    <source>
        <dbReference type="EMBL" id="QGG47138.1"/>
    </source>
</evidence>
<dbReference type="EMBL" id="CP045875">
    <property type="protein sequence ID" value="QGG47138.1"/>
    <property type="molecule type" value="Genomic_DNA"/>
</dbReference>
<dbReference type="AlphaFoldDB" id="A0A5Q2MX50"/>
<protein>
    <submittedName>
        <fullName evidence="2">Putative membrane protein</fullName>
    </submittedName>
</protein>
<reference evidence="3" key="1">
    <citation type="submission" date="2019-11" db="EMBL/GenBank/DDBJ databases">
        <title>Genome sequence of Heliorestis convoluta strain HH, an alkaliphilic and minimalistic phototrophic bacterium from a soda lake in Egypt.</title>
        <authorList>
            <person name="Dewey E.D."/>
            <person name="Stokes L.M."/>
            <person name="Burchell B.M."/>
            <person name="Shaffer K.N."/>
            <person name="Huntington A.M."/>
            <person name="Baker J.M."/>
            <person name="Nadendla S."/>
            <person name="Giglio M.G."/>
            <person name="Touchman J.W."/>
            <person name="Blankenship R.E."/>
            <person name="Madigan M.T."/>
            <person name="Sattley W.M."/>
        </authorList>
    </citation>
    <scope>NUCLEOTIDE SEQUENCE [LARGE SCALE GENOMIC DNA]</scope>
    <source>
        <strain evidence="3">HH</strain>
    </source>
</reference>
<feature type="transmembrane region" description="Helical" evidence="1">
    <location>
        <begin position="15"/>
        <end position="35"/>
    </location>
</feature>
<dbReference type="KEGG" id="hcv:FTV88_0986"/>
<evidence type="ECO:0000313" key="3">
    <source>
        <dbReference type="Proteomes" id="UP000366051"/>
    </source>
</evidence>